<dbReference type="AlphaFoldDB" id="A0A508U2W3"/>
<dbReference type="SUPFAM" id="SSF64005">
    <property type="entry name" value="Undecaprenyl diphosphate synthase"/>
    <property type="match status" value="1"/>
</dbReference>
<sequence>MQSNVALKLDPAARLHVGIIMDGNGRWATRRGLSRLRGHEAGVEAIRRVVEAAPDQGVGTLTLYAFSSDNWRRPKAEVTALMGLLRFYLANEVAALVRNGVRLTVIGRRDRLPDGIASAITRAEAATSSGTTLHLRIAIDYSARDAILNAAARAGAVGQLSRESFADLITGEAGLRDVDLIIRTSGEKRLSDFLLWEGAYAELHFTDRMWPEFDGDALADALAAFHRRERRFGGLTAIAPAEVPNL</sequence>
<dbReference type="NCBIfam" id="TIGR00055">
    <property type="entry name" value="uppS"/>
    <property type="match status" value="1"/>
</dbReference>
<keyword evidence="2" id="KW-0479">Metal-binding</keyword>
<gene>
    <name evidence="3" type="primary">uppS_2</name>
    <name evidence="3" type="ORF">CI1B_86230</name>
</gene>
<organism evidence="3 4">
    <name type="scientific">Bradyrhizobium ivorense</name>
    <dbReference type="NCBI Taxonomy" id="2511166"/>
    <lineage>
        <taxon>Bacteria</taxon>
        <taxon>Pseudomonadati</taxon>
        <taxon>Pseudomonadota</taxon>
        <taxon>Alphaproteobacteria</taxon>
        <taxon>Hyphomicrobiales</taxon>
        <taxon>Nitrobacteraceae</taxon>
        <taxon>Bradyrhizobium</taxon>
    </lineage>
</organism>
<dbReference type="EMBL" id="CAADFC020000044">
    <property type="protein sequence ID" value="VIO80933.1"/>
    <property type="molecule type" value="Genomic_DNA"/>
</dbReference>
<dbReference type="Pfam" id="PF01255">
    <property type="entry name" value="Prenyltransf"/>
    <property type="match status" value="1"/>
</dbReference>
<keyword evidence="2" id="KW-0460">Magnesium</keyword>
<feature type="binding site" evidence="2">
    <location>
        <begin position="189"/>
        <end position="191"/>
    </location>
    <ligand>
        <name>substrate</name>
    </ligand>
</feature>
<comment type="function">
    <text evidence="2">Catalyzes the condensation of isopentenyl diphosphate (IPP) with allylic pyrophosphates generating different type of terpenoids.</text>
</comment>
<dbReference type="InterPro" id="IPR001441">
    <property type="entry name" value="UPP_synth-like"/>
</dbReference>
<dbReference type="RefSeq" id="WP_139865016.1">
    <property type="nucleotide sequence ID" value="NZ_CAADFC020000044.1"/>
</dbReference>
<reference evidence="3" key="1">
    <citation type="submission" date="2019-02" db="EMBL/GenBank/DDBJ databases">
        <authorList>
            <person name="Pothier F.J."/>
        </authorList>
    </citation>
    <scope>NUCLEOTIDE SEQUENCE</scope>
    <source>
        <strain evidence="3">CI-1B</strain>
    </source>
</reference>
<accession>A0A508U2W3</accession>
<keyword evidence="1 2" id="KW-0808">Transferase</keyword>
<dbReference type="EC" id="2.5.1.-" evidence="2"/>
<comment type="caution">
    <text evidence="3">The sequence shown here is derived from an EMBL/GenBank/DDBJ whole genome shotgun (WGS) entry which is preliminary data.</text>
</comment>
<dbReference type="GO" id="GO:0000287">
    <property type="term" value="F:magnesium ion binding"/>
    <property type="evidence" value="ECO:0007669"/>
    <property type="project" value="UniProtKB-UniRule"/>
</dbReference>
<comment type="subunit">
    <text evidence="2">Homodimer.</text>
</comment>
<feature type="binding site" evidence="2">
    <location>
        <position position="202"/>
    </location>
    <ligand>
        <name>Mg(2+)</name>
        <dbReference type="ChEBI" id="CHEBI:18420"/>
    </ligand>
</feature>
<feature type="binding site" evidence="2">
    <location>
        <position position="183"/>
    </location>
    <ligand>
        <name>substrate</name>
    </ligand>
</feature>
<feature type="binding site" evidence="2">
    <location>
        <position position="71"/>
    </location>
    <ligand>
        <name>substrate</name>
    </ligand>
</feature>
<evidence type="ECO:0000313" key="3">
    <source>
        <dbReference type="EMBL" id="VIO80933.1"/>
    </source>
</evidence>
<name>A0A508U2W3_9BRAD</name>
<feature type="active site" description="Proton acceptor" evidence="2">
    <location>
        <position position="70"/>
    </location>
</feature>
<dbReference type="GO" id="GO:0016094">
    <property type="term" value="P:polyprenol biosynthetic process"/>
    <property type="evidence" value="ECO:0007669"/>
    <property type="project" value="TreeGrafter"/>
</dbReference>
<feature type="binding site" evidence="2">
    <location>
        <position position="22"/>
    </location>
    <ligand>
        <name>Mg(2+)</name>
        <dbReference type="ChEBI" id="CHEBI:18420"/>
    </ligand>
</feature>
<dbReference type="PANTHER" id="PTHR10291:SF0">
    <property type="entry name" value="DEHYDRODOLICHYL DIPHOSPHATE SYNTHASE 2"/>
    <property type="match status" value="1"/>
</dbReference>
<feature type="binding site" evidence="2">
    <location>
        <position position="39"/>
    </location>
    <ligand>
        <name>substrate</name>
    </ligand>
</feature>
<dbReference type="Proteomes" id="UP000328092">
    <property type="component" value="Unassembled WGS sequence"/>
</dbReference>
<dbReference type="GO" id="GO:0005829">
    <property type="term" value="C:cytosol"/>
    <property type="evidence" value="ECO:0007669"/>
    <property type="project" value="TreeGrafter"/>
</dbReference>
<proteinExistence type="inferred from homology"/>
<dbReference type="Gene3D" id="3.40.1180.10">
    <property type="entry name" value="Decaprenyl diphosphate synthase-like"/>
    <property type="match status" value="1"/>
</dbReference>
<evidence type="ECO:0000256" key="2">
    <source>
        <dbReference type="HAMAP-Rule" id="MF_01139"/>
    </source>
</evidence>
<keyword evidence="4" id="KW-1185">Reference proteome</keyword>
<comment type="cofactor">
    <cofactor evidence="2">
        <name>Mg(2+)</name>
        <dbReference type="ChEBI" id="CHEBI:18420"/>
    </cofactor>
    <text evidence="2">Binds 2 magnesium ions per subunit.</text>
</comment>
<feature type="binding site" evidence="2">
    <location>
        <position position="35"/>
    </location>
    <ligand>
        <name>substrate</name>
    </ligand>
</feature>
<dbReference type="PANTHER" id="PTHR10291">
    <property type="entry name" value="DEHYDRODOLICHYL DIPHOSPHATE SYNTHASE FAMILY MEMBER"/>
    <property type="match status" value="1"/>
</dbReference>
<dbReference type="PROSITE" id="PS01066">
    <property type="entry name" value="UPP_SYNTHASE"/>
    <property type="match status" value="1"/>
</dbReference>
<protein>
    <recommendedName>
        <fullName evidence="2">Isoprenyl transferase</fullName>
        <ecNumber evidence="2">2.5.1.-</ecNumber>
    </recommendedName>
</protein>
<dbReference type="HAMAP" id="MF_01139">
    <property type="entry name" value="ISPT"/>
    <property type="match status" value="1"/>
</dbReference>
<feature type="binding site" evidence="2">
    <location>
        <begin position="23"/>
        <end position="26"/>
    </location>
    <ligand>
        <name>substrate</name>
    </ligand>
</feature>
<dbReference type="CDD" id="cd00475">
    <property type="entry name" value="Cis_IPPS"/>
    <property type="match status" value="1"/>
</dbReference>
<evidence type="ECO:0000256" key="1">
    <source>
        <dbReference type="ARBA" id="ARBA00022679"/>
    </source>
</evidence>
<dbReference type="GO" id="GO:0008834">
    <property type="term" value="F:ditrans,polycis-undecaprenyl-diphosphate synthase [(2E,6E)-farnesyl-diphosphate specific] activity"/>
    <property type="evidence" value="ECO:0007669"/>
    <property type="project" value="TreeGrafter"/>
</dbReference>
<dbReference type="InterPro" id="IPR018520">
    <property type="entry name" value="UPP_synth-like_CS"/>
</dbReference>
<feature type="active site" evidence="2">
    <location>
        <position position="22"/>
    </location>
</feature>
<feature type="binding site" evidence="2">
    <location>
        <position position="27"/>
    </location>
    <ligand>
        <name>substrate</name>
    </ligand>
</feature>
<comment type="similarity">
    <text evidence="2">Belongs to the UPP synthase family.</text>
</comment>
<feature type="binding site" evidence="2">
    <location>
        <position position="73"/>
    </location>
    <ligand>
        <name>substrate</name>
    </ligand>
</feature>
<evidence type="ECO:0000313" key="4">
    <source>
        <dbReference type="Proteomes" id="UP000328092"/>
    </source>
</evidence>
<dbReference type="InterPro" id="IPR036424">
    <property type="entry name" value="UPP_synth-like_sf"/>
</dbReference>
<dbReference type="OrthoDB" id="4191603at2"/>
<dbReference type="NCBIfam" id="NF011412">
    <property type="entry name" value="PRK14839.1"/>
    <property type="match status" value="1"/>
</dbReference>
<feature type="binding site" evidence="2">
    <location>
        <begin position="67"/>
        <end position="69"/>
    </location>
    <ligand>
        <name>substrate</name>
    </ligand>
</feature>